<keyword evidence="3" id="KW-0274">FAD</keyword>
<dbReference type="InterPro" id="IPR036188">
    <property type="entry name" value="FAD/NAD-bd_sf"/>
</dbReference>
<evidence type="ECO:0000256" key="4">
    <source>
        <dbReference type="ARBA" id="ARBA00023002"/>
    </source>
</evidence>
<dbReference type="Proteomes" id="UP000324705">
    <property type="component" value="Chromosome 3A"/>
</dbReference>
<dbReference type="OMA" id="RENYYHI"/>
<evidence type="ECO:0000256" key="3">
    <source>
        <dbReference type="ARBA" id="ARBA00022827"/>
    </source>
</evidence>
<dbReference type="InterPro" id="IPR023753">
    <property type="entry name" value="FAD/NAD-binding_dom"/>
</dbReference>
<reference evidence="6 7" key="1">
    <citation type="submission" date="2017-09" db="EMBL/GenBank/DDBJ databases">
        <authorList>
            <consortium name="International Durum Wheat Genome Sequencing Consortium (IDWGSC)"/>
            <person name="Milanesi L."/>
        </authorList>
    </citation>
    <scope>NUCLEOTIDE SEQUENCE [LARGE SCALE GENOMIC DNA]</scope>
    <source>
        <strain evidence="7">cv. Svevo</strain>
    </source>
</reference>
<dbReference type="Pfam" id="PF07992">
    <property type="entry name" value="Pyr_redox_2"/>
    <property type="match status" value="1"/>
</dbReference>
<feature type="domain" description="FAD/NAD(P)-binding" evidence="5">
    <location>
        <begin position="106"/>
        <end position="245"/>
    </location>
</feature>
<evidence type="ECO:0000259" key="5">
    <source>
        <dbReference type="Pfam" id="PF07992"/>
    </source>
</evidence>
<accession>A0A9R0RWP6</accession>
<dbReference type="EMBL" id="LT934115">
    <property type="protein sequence ID" value="VAH65896.1"/>
    <property type="molecule type" value="Genomic_DNA"/>
</dbReference>
<proteinExistence type="inferred from homology"/>
<dbReference type="Gramene" id="TRITD3Av1G219180.1">
    <property type="protein sequence ID" value="TRITD3Av1G219180.1"/>
    <property type="gene ID" value="TRITD3Av1G219180"/>
</dbReference>
<dbReference type="GO" id="GO:0004174">
    <property type="term" value="F:electron-transferring-flavoprotein dehydrogenase activity"/>
    <property type="evidence" value="ECO:0007669"/>
    <property type="project" value="TreeGrafter"/>
</dbReference>
<dbReference type="GO" id="GO:0050660">
    <property type="term" value="F:flavin adenine dinucleotide binding"/>
    <property type="evidence" value="ECO:0007669"/>
    <property type="project" value="TreeGrafter"/>
</dbReference>
<name>A0A9R0RWP6_TRITD</name>
<dbReference type="Gene3D" id="3.50.50.100">
    <property type="match status" value="1"/>
</dbReference>
<sequence>MNESKKRCDALKRRCDALKRRKEYLEIPWTNMRSKVEPSVAEKSLINHSDYLSGQVITASAADISGEAVIRTEGRLVEYTYLVIAAALEYLISFTFPDDVKIKYSDSILIVGGEPSGVELAAEIAVNYPDNKVTLVHDRPRLLESVGQKAGGKALLWLRSKNVEVYLEQSIDLESMSEGDRLYRTSSGIEITADCCFSCLDRPLSSSWIRGSELKDCLDNDGRLMVDVNLRVKGQLNIFAAGDIIDIPVG</sequence>
<comment type="similarity">
    <text evidence="1">Belongs to the FAD-dependent oxidoreductase family.</text>
</comment>
<dbReference type="GO" id="GO:0005737">
    <property type="term" value="C:cytoplasm"/>
    <property type="evidence" value="ECO:0007669"/>
    <property type="project" value="TreeGrafter"/>
</dbReference>
<protein>
    <recommendedName>
        <fullName evidence="5">FAD/NAD(P)-binding domain-containing protein</fullName>
    </recommendedName>
</protein>
<gene>
    <name evidence="6" type="ORF">TRITD_3Av1G219180</name>
</gene>
<organism evidence="6 7">
    <name type="scientific">Triticum turgidum subsp. durum</name>
    <name type="common">Durum wheat</name>
    <name type="synonym">Triticum durum</name>
    <dbReference type="NCBI Taxonomy" id="4567"/>
    <lineage>
        <taxon>Eukaryota</taxon>
        <taxon>Viridiplantae</taxon>
        <taxon>Streptophyta</taxon>
        <taxon>Embryophyta</taxon>
        <taxon>Tracheophyta</taxon>
        <taxon>Spermatophyta</taxon>
        <taxon>Magnoliopsida</taxon>
        <taxon>Liliopsida</taxon>
        <taxon>Poales</taxon>
        <taxon>Poaceae</taxon>
        <taxon>BOP clade</taxon>
        <taxon>Pooideae</taxon>
        <taxon>Triticodae</taxon>
        <taxon>Triticeae</taxon>
        <taxon>Triticinae</taxon>
        <taxon>Triticum</taxon>
    </lineage>
</organism>
<dbReference type="AlphaFoldDB" id="A0A9R0RWP6"/>
<keyword evidence="7" id="KW-1185">Reference proteome</keyword>
<dbReference type="PANTHER" id="PTHR43735">
    <property type="entry name" value="APOPTOSIS-INDUCING FACTOR 1"/>
    <property type="match status" value="1"/>
</dbReference>
<evidence type="ECO:0000313" key="7">
    <source>
        <dbReference type="Proteomes" id="UP000324705"/>
    </source>
</evidence>
<evidence type="ECO:0000256" key="1">
    <source>
        <dbReference type="ARBA" id="ARBA00006442"/>
    </source>
</evidence>
<evidence type="ECO:0000313" key="6">
    <source>
        <dbReference type="EMBL" id="VAH65896.1"/>
    </source>
</evidence>
<evidence type="ECO:0000256" key="2">
    <source>
        <dbReference type="ARBA" id="ARBA00022630"/>
    </source>
</evidence>
<dbReference type="SUPFAM" id="SSF51905">
    <property type="entry name" value="FAD/NAD(P)-binding domain"/>
    <property type="match status" value="1"/>
</dbReference>
<keyword evidence="4" id="KW-0560">Oxidoreductase</keyword>
<keyword evidence="2" id="KW-0285">Flavoprotein</keyword>
<dbReference type="PANTHER" id="PTHR43735:SF3">
    <property type="entry name" value="FERROPTOSIS SUPPRESSOR PROTEIN 1"/>
    <property type="match status" value="1"/>
</dbReference>